<accession>A0AAV9A6R7</accession>
<reference evidence="1" key="1">
    <citation type="journal article" date="2023" name="Nat. Commun.">
        <title>Diploid and tetraploid genomes of Acorus and the evolution of monocots.</title>
        <authorList>
            <person name="Ma L."/>
            <person name="Liu K.W."/>
            <person name="Li Z."/>
            <person name="Hsiao Y.Y."/>
            <person name="Qi Y."/>
            <person name="Fu T."/>
            <person name="Tang G.D."/>
            <person name="Zhang D."/>
            <person name="Sun W.H."/>
            <person name="Liu D.K."/>
            <person name="Li Y."/>
            <person name="Chen G.Z."/>
            <person name="Liu X.D."/>
            <person name="Liao X.Y."/>
            <person name="Jiang Y.T."/>
            <person name="Yu X."/>
            <person name="Hao Y."/>
            <person name="Huang J."/>
            <person name="Zhao X.W."/>
            <person name="Ke S."/>
            <person name="Chen Y.Y."/>
            <person name="Wu W.L."/>
            <person name="Hsu J.L."/>
            <person name="Lin Y.F."/>
            <person name="Huang M.D."/>
            <person name="Li C.Y."/>
            <person name="Huang L."/>
            <person name="Wang Z.W."/>
            <person name="Zhao X."/>
            <person name="Zhong W.Y."/>
            <person name="Peng D.H."/>
            <person name="Ahmad S."/>
            <person name="Lan S."/>
            <person name="Zhang J.S."/>
            <person name="Tsai W.C."/>
            <person name="Van de Peer Y."/>
            <person name="Liu Z.J."/>
        </authorList>
    </citation>
    <scope>NUCLEOTIDE SEQUENCE</scope>
    <source>
        <strain evidence="1">SCP</strain>
    </source>
</reference>
<name>A0AAV9A6R7_ACOGR</name>
<dbReference type="AlphaFoldDB" id="A0AAV9A6R7"/>
<proteinExistence type="predicted"/>
<organism evidence="1 2">
    <name type="scientific">Acorus gramineus</name>
    <name type="common">Dwarf sweet flag</name>
    <dbReference type="NCBI Taxonomy" id="55184"/>
    <lineage>
        <taxon>Eukaryota</taxon>
        <taxon>Viridiplantae</taxon>
        <taxon>Streptophyta</taxon>
        <taxon>Embryophyta</taxon>
        <taxon>Tracheophyta</taxon>
        <taxon>Spermatophyta</taxon>
        <taxon>Magnoliopsida</taxon>
        <taxon>Liliopsida</taxon>
        <taxon>Acoraceae</taxon>
        <taxon>Acorus</taxon>
    </lineage>
</organism>
<sequence>MVFLQGLQKVLDPRWLLEKCPCWWWLQEKNKSDRLESYRYFMIFHEALLIMKHFYFTEKIVGVSYVCL</sequence>
<dbReference type="Proteomes" id="UP001179952">
    <property type="component" value="Unassembled WGS sequence"/>
</dbReference>
<comment type="caution">
    <text evidence="1">The sequence shown here is derived from an EMBL/GenBank/DDBJ whole genome shotgun (WGS) entry which is preliminary data.</text>
</comment>
<protein>
    <submittedName>
        <fullName evidence="1">Uncharacterized protein</fullName>
    </submittedName>
</protein>
<reference evidence="1" key="2">
    <citation type="submission" date="2023-06" db="EMBL/GenBank/DDBJ databases">
        <authorList>
            <person name="Ma L."/>
            <person name="Liu K.-W."/>
            <person name="Li Z."/>
            <person name="Hsiao Y.-Y."/>
            <person name="Qi Y."/>
            <person name="Fu T."/>
            <person name="Tang G."/>
            <person name="Zhang D."/>
            <person name="Sun W.-H."/>
            <person name="Liu D.-K."/>
            <person name="Li Y."/>
            <person name="Chen G.-Z."/>
            <person name="Liu X.-D."/>
            <person name="Liao X.-Y."/>
            <person name="Jiang Y.-T."/>
            <person name="Yu X."/>
            <person name="Hao Y."/>
            <person name="Huang J."/>
            <person name="Zhao X.-W."/>
            <person name="Ke S."/>
            <person name="Chen Y.-Y."/>
            <person name="Wu W.-L."/>
            <person name="Hsu J.-L."/>
            <person name="Lin Y.-F."/>
            <person name="Huang M.-D."/>
            <person name="Li C.-Y."/>
            <person name="Huang L."/>
            <person name="Wang Z.-W."/>
            <person name="Zhao X."/>
            <person name="Zhong W.-Y."/>
            <person name="Peng D.-H."/>
            <person name="Ahmad S."/>
            <person name="Lan S."/>
            <person name="Zhang J.-S."/>
            <person name="Tsai W.-C."/>
            <person name="Van De Peer Y."/>
            <person name="Liu Z.-J."/>
        </authorList>
    </citation>
    <scope>NUCLEOTIDE SEQUENCE</scope>
    <source>
        <strain evidence="1">SCP</strain>
        <tissue evidence="1">Leaves</tissue>
    </source>
</reference>
<evidence type="ECO:0000313" key="2">
    <source>
        <dbReference type="Proteomes" id="UP001179952"/>
    </source>
</evidence>
<dbReference type="EMBL" id="JAUJYN010000012">
    <property type="protein sequence ID" value="KAK1259883.1"/>
    <property type="molecule type" value="Genomic_DNA"/>
</dbReference>
<keyword evidence="2" id="KW-1185">Reference proteome</keyword>
<evidence type="ECO:0000313" key="1">
    <source>
        <dbReference type="EMBL" id="KAK1259883.1"/>
    </source>
</evidence>
<gene>
    <name evidence="1" type="ORF">QJS04_geneDACA015430</name>
</gene>